<comment type="caution">
    <text evidence="2">The sequence shown here is derived from an EMBL/GenBank/DDBJ whole genome shotgun (WGS) entry which is preliminary data.</text>
</comment>
<evidence type="ECO:0000313" key="2">
    <source>
        <dbReference type="EMBL" id="CAJ0966063.1"/>
    </source>
</evidence>
<organism evidence="2 3">
    <name type="scientific">Ranitomeya imitator</name>
    <name type="common">mimic poison frog</name>
    <dbReference type="NCBI Taxonomy" id="111125"/>
    <lineage>
        <taxon>Eukaryota</taxon>
        <taxon>Metazoa</taxon>
        <taxon>Chordata</taxon>
        <taxon>Craniata</taxon>
        <taxon>Vertebrata</taxon>
        <taxon>Euteleostomi</taxon>
        <taxon>Amphibia</taxon>
        <taxon>Batrachia</taxon>
        <taxon>Anura</taxon>
        <taxon>Neobatrachia</taxon>
        <taxon>Hyloidea</taxon>
        <taxon>Dendrobatidae</taxon>
        <taxon>Dendrobatinae</taxon>
        <taxon>Ranitomeya</taxon>
    </lineage>
</organism>
<dbReference type="Proteomes" id="UP001176940">
    <property type="component" value="Unassembled WGS sequence"/>
</dbReference>
<feature type="transmembrane region" description="Helical" evidence="1">
    <location>
        <begin position="143"/>
        <end position="165"/>
    </location>
</feature>
<evidence type="ECO:0000313" key="3">
    <source>
        <dbReference type="Proteomes" id="UP001176940"/>
    </source>
</evidence>
<keyword evidence="1" id="KW-0812">Transmembrane</keyword>
<gene>
    <name evidence="2" type="ORF">RIMI_LOCUS20903087</name>
</gene>
<name>A0ABN9MP96_9NEOB</name>
<dbReference type="Gene3D" id="1.20.5.930">
    <property type="entry name" value="Bicelle-embedded integrin alpha(iib) transmembrane segment"/>
    <property type="match status" value="1"/>
</dbReference>
<evidence type="ECO:0000256" key="1">
    <source>
        <dbReference type="SAM" id="Phobius"/>
    </source>
</evidence>
<dbReference type="EMBL" id="CAUEEQ010071669">
    <property type="protein sequence ID" value="CAJ0966063.1"/>
    <property type="molecule type" value="Genomic_DNA"/>
</dbReference>
<keyword evidence="3" id="KW-1185">Reference proteome</keyword>
<keyword evidence="1" id="KW-1133">Transmembrane helix</keyword>
<protein>
    <recommendedName>
        <fullName evidence="4">Integrin alpha-2 domain-containing protein</fullName>
    </recommendedName>
</protein>
<proteinExistence type="predicted"/>
<accession>A0ABN9MP96</accession>
<reference evidence="2" key="1">
    <citation type="submission" date="2023-07" db="EMBL/GenBank/DDBJ databases">
        <authorList>
            <person name="Stuckert A."/>
        </authorList>
    </citation>
    <scope>NUCLEOTIDE SEQUENCE</scope>
</reference>
<dbReference type="PANTHER" id="PTHR23220">
    <property type="entry name" value="INTEGRIN ALPHA"/>
    <property type="match status" value="1"/>
</dbReference>
<sequence>MICLDSDSEELEGTFSDNEVLLDFNLKYESDLLFTRYSSLDQYEITSQGSSDRYNAIGPPFNWTFKANDVTIKITIPVATRGGNRLLLLQELVNDQMNFRSVSLVSFAVLQRKFHSPFIFREEEPSRQITFEISKQEEWEVPIWIIIISTIGGLLLLALLVLALWKVSRCHAEASLLSYMKL</sequence>
<evidence type="ECO:0008006" key="4">
    <source>
        <dbReference type="Google" id="ProtNLM"/>
    </source>
</evidence>
<dbReference type="PANTHER" id="PTHR23220:SF21">
    <property type="entry name" value="INTEGRIN ALPHA-11"/>
    <property type="match status" value="1"/>
</dbReference>
<keyword evidence="1" id="KW-0472">Membrane</keyword>